<dbReference type="GO" id="GO:0046873">
    <property type="term" value="F:metal ion transmembrane transporter activity"/>
    <property type="evidence" value="ECO:0007669"/>
    <property type="project" value="InterPro"/>
</dbReference>
<feature type="transmembrane region" description="Helical" evidence="5">
    <location>
        <begin position="363"/>
        <end position="382"/>
    </location>
</feature>
<evidence type="ECO:0000256" key="2">
    <source>
        <dbReference type="ARBA" id="ARBA00022692"/>
    </source>
</evidence>
<feature type="transmembrane region" description="Helical" evidence="5">
    <location>
        <begin position="193"/>
        <end position="216"/>
    </location>
</feature>
<feature type="transmembrane region" description="Helical" evidence="5">
    <location>
        <begin position="127"/>
        <end position="147"/>
    </location>
</feature>
<accession>A0A7D9D3A9</accession>
<evidence type="ECO:0000313" key="6">
    <source>
        <dbReference type="EMBL" id="VUX56076.1"/>
    </source>
</evidence>
<protein>
    <submittedName>
        <fullName evidence="6">Mn2+ and Fe2+ transporter of the NRAMP family-like protein</fullName>
    </submittedName>
</protein>
<evidence type="ECO:0000256" key="4">
    <source>
        <dbReference type="ARBA" id="ARBA00023136"/>
    </source>
</evidence>
<keyword evidence="2 5" id="KW-0812">Transmembrane</keyword>
<feature type="transmembrane region" description="Helical" evidence="5">
    <location>
        <begin position="402"/>
        <end position="419"/>
    </location>
</feature>
<dbReference type="InterPro" id="IPR001046">
    <property type="entry name" value="NRAMP_fam"/>
</dbReference>
<dbReference type="NCBIfam" id="NF037982">
    <property type="entry name" value="Nramp_1"/>
    <property type="match status" value="1"/>
</dbReference>
<evidence type="ECO:0000256" key="3">
    <source>
        <dbReference type="ARBA" id="ARBA00022989"/>
    </source>
</evidence>
<feature type="transmembrane region" description="Helical" evidence="5">
    <location>
        <begin position="36"/>
        <end position="57"/>
    </location>
</feature>
<evidence type="ECO:0000256" key="5">
    <source>
        <dbReference type="SAM" id="Phobius"/>
    </source>
</evidence>
<dbReference type="EMBL" id="LR633967">
    <property type="protein sequence ID" value="VUX56076.1"/>
    <property type="molecule type" value="Genomic_DNA"/>
</dbReference>
<organism evidence="6">
    <name type="scientific">uncultured Woeseiaceae bacterium</name>
    <dbReference type="NCBI Taxonomy" id="1983305"/>
    <lineage>
        <taxon>Bacteria</taxon>
        <taxon>Pseudomonadati</taxon>
        <taxon>Pseudomonadota</taxon>
        <taxon>Gammaproteobacteria</taxon>
        <taxon>Woeseiales</taxon>
        <taxon>Woeseiaceae</taxon>
        <taxon>environmental samples</taxon>
    </lineage>
</organism>
<comment type="subcellular location">
    <subcellularLocation>
        <location evidence="1">Membrane</location>
        <topology evidence="1">Multi-pass membrane protein</topology>
    </subcellularLocation>
</comment>
<feature type="transmembrane region" description="Helical" evidence="5">
    <location>
        <begin position="237"/>
        <end position="256"/>
    </location>
</feature>
<dbReference type="AlphaFoldDB" id="A0A7D9D3A9"/>
<feature type="transmembrane region" description="Helical" evidence="5">
    <location>
        <begin position="340"/>
        <end position="357"/>
    </location>
</feature>
<feature type="transmembrane region" description="Helical" evidence="5">
    <location>
        <begin position="88"/>
        <end position="115"/>
    </location>
</feature>
<evidence type="ECO:0000256" key="1">
    <source>
        <dbReference type="ARBA" id="ARBA00004141"/>
    </source>
</evidence>
<reference evidence="6" key="1">
    <citation type="submission" date="2019-07" db="EMBL/GenBank/DDBJ databases">
        <authorList>
            <person name="Weber M."/>
            <person name="Kostadinov I."/>
            <person name="Kostadinov D I."/>
        </authorList>
    </citation>
    <scope>NUCLEOTIDE SEQUENCE</scope>
    <source>
        <strain evidence="6">Gfbio:sag-sample-m06:053724c1-46a9-4a36-b237-ea2bf867836b</strain>
    </source>
</reference>
<feature type="transmembrane region" description="Helical" evidence="5">
    <location>
        <begin position="154"/>
        <end position="173"/>
    </location>
</feature>
<feature type="transmembrane region" description="Helical" evidence="5">
    <location>
        <begin position="283"/>
        <end position="308"/>
    </location>
</feature>
<dbReference type="Pfam" id="PF01566">
    <property type="entry name" value="Nramp"/>
    <property type="match status" value="1"/>
</dbReference>
<keyword evidence="3 5" id="KW-1133">Transmembrane helix</keyword>
<name>A0A7D9D3A9_9GAMM</name>
<proteinExistence type="predicted"/>
<keyword evidence="4 5" id="KW-0472">Membrane</keyword>
<gene>
    <name evidence="6" type="ORF">JTBM06_V1_270005</name>
</gene>
<sequence length="420" mass="44959">MQEKKKLSLFVMIGPGLLVAATGVGAGDLATASFAGSLLGNGILWAAVLGAFLKYVVNEGLARWQLATGDTLIEGAVDKFGPVFGWLFLPYLLIWSFFVASALMSACGVTLHAMIPLFDDADDGKVVFGILASVIGMTLVIRGGFALFEKVMRVCIGIMFVTVVVTAVLLWPGTGEVARGLLVPKIPDLGGNGLTWTVALIGGVGGTVTVLCYGYWIREEGRAGIEHLRTCRIDLGIAYGMTAIFGVAMVIIGSNIEIEGGGATLIVSLSDQLVAPLGQFGKWMFLIGAAGAVFSSLLGVWQAVPYIFADAWTLLQSRHADEENLEKAHGVNTRSLPYRGYLFAIGIVPMLGLVMSFQEIQKLYAVIGAAFIPLITLGLLIMNSRAEWVGEQFKNRRMTDSVLLLTLGFFAWVAWRKLVG</sequence>
<dbReference type="GO" id="GO:0016020">
    <property type="term" value="C:membrane"/>
    <property type="evidence" value="ECO:0007669"/>
    <property type="project" value="UniProtKB-SubCell"/>
</dbReference>